<name>A0A2N0QPY4_9GLOM</name>
<keyword evidence="1" id="KW-0472">Membrane</keyword>
<protein>
    <recommendedName>
        <fullName evidence="4">Cytochrome P450</fullName>
    </recommendedName>
</protein>
<evidence type="ECO:0000313" key="2">
    <source>
        <dbReference type="EMBL" id="PKC53115.1"/>
    </source>
</evidence>
<keyword evidence="1" id="KW-0812">Transmembrane</keyword>
<evidence type="ECO:0000256" key="1">
    <source>
        <dbReference type="SAM" id="Phobius"/>
    </source>
</evidence>
<accession>A0A2N0QPY4</accession>
<dbReference type="Proteomes" id="UP000232688">
    <property type="component" value="Unassembled WGS sequence"/>
</dbReference>
<reference evidence="2 3" key="2">
    <citation type="submission" date="2017-10" db="EMBL/GenBank/DDBJ databases">
        <title>Genome analyses suggest a sexual origin of heterokaryosis in a supposedly ancient asexual fungus.</title>
        <authorList>
            <person name="Corradi N."/>
            <person name="Sedzielewska K."/>
            <person name="Noel J."/>
            <person name="Charron P."/>
            <person name="Farinelli L."/>
            <person name="Marton T."/>
            <person name="Kruger M."/>
            <person name="Pelin A."/>
            <person name="Brachmann A."/>
            <person name="Corradi N."/>
        </authorList>
    </citation>
    <scope>NUCLEOTIDE SEQUENCE [LARGE SCALE GENOMIC DNA]</scope>
    <source>
        <strain evidence="2 3">A1</strain>
    </source>
</reference>
<dbReference type="EMBL" id="LLXH01004658">
    <property type="protein sequence ID" value="PKC53115.1"/>
    <property type="molecule type" value="Genomic_DNA"/>
</dbReference>
<gene>
    <name evidence="2" type="ORF">RhiirA1_479985</name>
</gene>
<sequence length="68" mass="8030">MDEVSTEFLAYIIGIIILIIFYIIKLPRIGANEPPLVPYTIPILGHTYNYFFNARNFFKKCKEQKFIE</sequence>
<dbReference type="VEuPathDB" id="FungiDB:RhiirFUN_026181"/>
<proteinExistence type="predicted"/>
<dbReference type="AlphaFoldDB" id="A0A2N0QPY4"/>
<reference evidence="2 3" key="1">
    <citation type="submission" date="2017-10" db="EMBL/GenBank/DDBJ databases">
        <title>Extensive intraspecific genome diversity in a model arbuscular mycorrhizal fungus.</title>
        <authorList>
            <person name="Chen E.C.H."/>
            <person name="Morin E."/>
            <person name="Baudet D."/>
            <person name="Noel J."/>
            <person name="Ndikumana S."/>
            <person name="Charron P."/>
            <person name="St-Onge C."/>
            <person name="Giorgi J."/>
            <person name="Grigoriev I.V."/>
            <person name="Roux C."/>
            <person name="Martin F.M."/>
            <person name="Corradi N."/>
        </authorList>
    </citation>
    <scope>NUCLEOTIDE SEQUENCE [LARGE SCALE GENOMIC DNA]</scope>
    <source>
        <strain evidence="2 3">A1</strain>
    </source>
</reference>
<comment type="caution">
    <text evidence="2">The sequence shown here is derived from an EMBL/GenBank/DDBJ whole genome shotgun (WGS) entry which is preliminary data.</text>
</comment>
<dbReference type="VEuPathDB" id="FungiDB:FUN_001766"/>
<feature type="transmembrane region" description="Helical" evidence="1">
    <location>
        <begin position="6"/>
        <end position="24"/>
    </location>
</feature>
<evidence type="ECO:0000313" key="3">
    <source>
        <dbReference type="Proteomes" id="UP000232688"/>
    </source>
</evidence>
<evidence type="ECO:0008006" key="4">
    <source>
        <dbReference type="Google" id="ProtNLM"/>
    </source>
</evidence>
<keyword evidence="1" id="KW-1133">Transmembrane helix</keyword>
<dbReference type="VEuPathDB" id="FungiDB:RhiirA1_479985"/>
<organism evidence="2 3">
    <name type="scientific">Rhizophagus irregularis</name>
    <dbReference type="NCBI Taxonomy" id="588596"/>
    <lineage>
        <taxon>Eukaryota</taxon>
        <taxon>Fungi</taxon>
        <taxon>Fungi incertae sedis</taxon>
        <taxon>Mucoromycota</taxon>
        <taxon>Glomeromycotina</taxon>
        <taxon>Glomeromycetes</taxon>
        <taxon>Glomerales</taxon>
        <taxon>Glomeraceae</taxon>
        <taxon>Rhizophagus</taxon>
    </lineage>
</organism>